<dbReference type="EMBL" id="QXIL01000006">
    <property type="protein sequence ID" value="RXI79048.1"/>
    <property type="molecule type" value="Genomic_DNA"/>
</dbReference>
<dbReference type="Pfam" id="PF13673">
    <property type="entry name" value="Acetyltransf_10"/>
    <property type="match status" value="1"/>
</dbReference>
<dbReference type="InterPro" id="IPR000182">
    <property type="entry name" value="GNAT_dom"/>
</dbReference>
<dbReference type="GO" id="GO:0016747">
    <property type="term" value="F:acyltransferase activity, transferring groups other than amino-acyl groups"/>
    <property type="evidence" value="ECO:0007669"/>
    <property type="project" value="InterPro"/>
</dbReference>
<dbReference type="CDD" id="cd04301">
    <property type="entry name" value="NAT_SF"/>
    <property type="match status" value="1"/>
</dbReference>
<dbReference type="InterPro" id="IPR050832">
    <property type="entry name" value="Bact_Acetyltransf"/>
</dbReference>
<dbReference type="PROSITE" id="PS51186">
    <property type="entry name" value="GNAT"/>
    <property type="match status" value="1"/>
</dbReference>
<proteinExistence type="predicted"/>
<organism evidence="3 4">
    <name type="scientific">Levilactobacillus suantsaii</name>
    <dbReference type="NCBI Taxonomy" id="2292255"/>
    <lineage>
        <taxon>Bacteria</taxon>
        <taxon>Bacillati</taxon>
        <taxon>Bacillota</taxon>
        <taxon>Bacilli</taxon>
        <taxon>Lactobacillales</taxon>
        <taxon>Lactobacillaceae</taxon>
        <taxon>Levilactobacillus</taxon>
    </lineage>
</organism>
<keyword evidence="1 3" id="KW-0808">Transferase</keyword>
<keyword evidence="2" id="KW-0012">Acyltransferase</keyword>
<accession>A0A4Q0VJP7</accession>
<sequence length="146" mass="16427">MECRMAWGKQNPCYQDAIAIRRAVFIDEQGIAPEEELDGTDEDKMHYVGYVDDQPVTTARIDMLAGNRVKIQRVATVATARHQGYAGELIKQIIADAQKSDIARISLDAQVTAMAFYRELGFTPVGETFKEAGIDHRTMQYRAKEN</sequence>
<evidence type="ECO:0000256" key="1">
    <source>
        <dbReference type="ARBA" id="ARBA00022679"/>
    </source>
</evidence>
<comment type="caution">
    <text evidence="3">The sequence shown here is derived from an EMBL/GenBank/DDBJ whole genome shotgun (WGS) entry which is preliminary data.</text>
</comment>
<dbReference type="SUPFAM" id="SSF55729">
    <property type="entry name" value="Acyl-CoA N-acyltransferases (Nat)"/>
    <property type="match status" value="1"/>
</dbReference>
<dbReference type="OrthoDB" id="9796171at2"/>
<name>A0A4Q0VJP7_9LACO</name>
<evidence type="ECO:0000313" key="3">
    <source>
        <dbReference type="EMBL" id="RXI79048.1"/>
    </source>
</evidence>
<evidence type="ECO:0000313" key="4">
    <source>
        <dbReference type="Proteomes" id="UP000290602"/>
    </source>
</evidence>
<reference evidence="3 4" key="1">
    <citation type="submission" date="2018-08" db="EMBL/GenBank/DDBJ databases">
        <title>Lactobacillus suantsai sp. nov., isolated from traditional fermented suan-tsai in Taiwan.</title>
        <authorList>
            <person name="Huang C.-H."/>
        </authorList>
    </citation>
    <scope>NUCLEOTIDE SEQUENCE [LARGE SCALE GENOMIC DNA]</scope>
    <source>
        <strain evidence="3 4">BCRC 12945</strain>
    </source>
</reference>
<dbReference type="AlphaFoldDB" id="A0A4Q0VJP7"/>
<gene>
    <name evidence="3" type="ORF">DXH47_04515</name>
</gene>
<keyword evidence="4" id="KW-1185">Reference proteome</keyword>
<dbReference type="PANTHER" id="PTHR43877">
    <property type="entry name" value="AMINOALKYLPHOSPHONATE N-ACETYLTRANSFERASE-RELATED-RELATED"/>
    <property type="match status" value="1"/>
</dbReference>
<evidence type="ECO:0000256" key="2">
    <source>
        <dbReference type="ARBA" id="ARBA00023315"/>
    </source>
</evidence>
<dbReference type="InterPro" id="IPR016181">
    <property type="entry name" value="Acyl_CoA_acyltransferase"/>
</dbReference>
<protein>
    <submittedName>
        <fullName evidence="3">GNAT family N-acetyltransferase</fullName>
    </submittedName>
</protein>
<dbReference type="Gene3D" id="3.40.630.30">
    <property type="match status" value="1"/>
</dbReference>
<dbReference type="PANTHER" id="PTHR43877:SF2">
    <property type="entry name" value="AMINOALKYLPHOSPHONATE N-ACETYLTRANSFERASE-RELATED"/>
    <property type="match status" value="1"/>
</dbReference>
<dbReference type="Proteomes" id="UP000290602">
    <property type="component" value="Unassembled WGS sequence"/>
</dbReference>